<dbReference type="AlphaFoldDB" id="A0A834W4B4"/>
<evidence type="ECO:0000313" key="3">
    <source>
        <dbReference type="Proteomes" id="UP000634136"/>
    </source>
</evidence>
<feature type="region of interest" description="Disordered" evidence="1">
    <location>
        <begin position="1"/>
        <end position="30"/>
    </location>
</feature>
<gene>
    <name evidence="2" type="ORF">G2W53_040214</name>
</gene>
<keyword evidence="3" id="KW-1185">Reference proteome</keyword>
<evidence type="ECO:0000256" key="1">
    <source>
        <dbReference type="SAM" id="MobiDB-lite"/>
    </source>
</evidence>
<comment type="caution">
    <text evidence="2">The sequence shown here is derived from an EMBL/GenBank/DDBJ whole genome shotgun (WGS) entry which is preliminary data.</text>
</comment>
<evidence type="ECO:0000313" key="2">
    <source>
        <dbReference type="EMBL" id="KAF7808053.1"/>
    </source>
</evidence>
<sequence length="58" mass="6719">MGGFRSKVREGSREKNTTEQKRKWQGKLQRGAEVKGESNLSKYRSGKLYIIIDCENEI</sequence>
<name>A0A834W4B4_9FABA</name>
<organism evidence="2 3">
    <name type="scientific">Senna tora</name>
    <dbReference type="NCBI Taxonomy" id="362788"/>
    <lineage>
        <taxon>Eukaryota</taxon>
        <taxon>Viridiplantae</taxon>
        <taxon>Streptophyta</taxon>
        <taxon>Embryophyta</taxon>
        <taxon>Tracheophyta</taxon>
        <taxon>Spermatophyta</taxon>
        <taxon>Magnoliopsida</taxon>
        <taxon>eudicotyledons</taxon>
        <taxon>Gunneridae</taxon>
        <taxon>Pentapetalae</taxon>
        <taxon>rosids</taxon>
        <taxon>fabids</taxon>
        <taxon>Fabales</taxon>
        <taxon>Fabaceae</taxon>
        <taxon>Caesalpinioideae</taxon>
        <taxon>Cassia clade</taxon>
        <taxon>Senna</taxon>
    </lineage>
</organism>
<reference evidence="2" key="1">
    <citation type="submission" date="2020-09" db="EMBL/GenBank/DDBJ databases">
        <title>Genome-Enabled Discovery of Anthraquinone Biosynthesis in Senna tora.</title>
        <authorList>
            <person name="Kang S.-H."/>
            <person name="Pandey R.P."/>
            <person name="Lee C.-M."/>
            <person name="Sim J.-S."/>
            <person name="Jeong J.-T."/>
            <person name="Choi B.-S."/>
            <person name="Jung M."/>
            <person name="Ginzburg D."/>
            <person name="Zhao K."/>
            <person name="Won S.Y."/>
            <person name="Oh T.-J."/>
            <person name="Yu Y."/>
            <person name="Kim N.-H."/>
            <person name="Lee O.R."/>
            <person name="Lee T.-H."/>
            <person name="Bashyal P."/>
            <person name="Kim T.-S."/>
            <person name="Lee W.-H."/>
            <person name="Kawkins C."/>
            <person name="Kim C.-K."/>
            <person name="Kim J.S."/>
            <person name="Ahn B.O."/>
            <person name="Rhee S.Y."/>
            <person name="Sohng J.K."/>
        </authorList>
    </citation>
    <scope>NUCLEOTIDE SEQUENCE</scope>
    <source>
        <tissue evidence="2">Leaf</tissue>
    </source>
</reference>
<dbReference type="EMBL" id="JAAIUW010000012">
    <property type="protein sequence ID" value="KAF7808053.1"/>
    <property type="molecule type" value="Genomic_DNA"/>
</dbReference>
<proteinExistence type="predicted"/>
<protein>
    <submittedName>
        <fullName evidence="2">Uncharacterized protein</fullName>
    </submittedName>
</protein>
<feature type="compositionally biased region" description="Basic and acidic residues" evidence="1">
    <location>
        <begin position="7"/>
        <end position="22"/>
    </location>
</feature>
<dbReference type="Proteomes" id="UP000634136">
    <property type="component" value="Unassembled WGS sequence"/>
</dbReference>
<accession>A0A834W4B4</accession>